<dbReference type="Gene3D" id="3.40.50.300">
    <property type="entry name" value="P-loop containing nucleotide triphosphate hydrolases"/>
    <property type="match status" value="1"/>
</dbReference>
<dbReference type="GO" id="GO:0003677">
    <property type="term" value="F:DNA binding"/>
    <property type="evidence" value="ECO:0007669"/>
    <property type="project" value="UniProtKB-KW"/>
</dbReference>
<keyword evidence="4" id="KW-0158">Chromosome</keyword>
<keyword evidence="14" id="KW-0539">Nucleus</keyword>
<evidence type="ECO:0000256" key="2">
    <source>
        <dbReference type="ARBA" id="ARBA00004574"/>
    </source>
</evidence>
<proteinExistence type="inferred from homology"/>
<dbReference type="PROSITE" id="PS51533">
    <property type="entry name" value="ADD"/>
    <property type="match status" value="1"/>
</dbReference>
<dbReference type="InterPro" id="IPR014001">
    <property type="entry name" value="Helicase_ATP-bd"/>
</dbReference>
<dbReference type="Gene3D" id="3.40.50.10810">
    <property type="entry name" value="Tandem AAA-ATPase domain"/>
    <property type="match status" value="1"/>
</dbReference>
<feature type="region of interest" description="Disordered" evidence="17">
    <location>
        <begin position="1295"/>
        <end position="1317"/>
    </location>
</feature>
<dbReference type="PROSITE" id="PS51194">
    <property type="entry name" value="HELICASE_CTER"/>
    <property type="match status" value="1"/>
</dbReference>
<evidence type="ECO:0000256" key="8">
    <source>
        <dbReference type="ARBA" id="ARBA00022801"/>
    </source>
</evidence>
<evidence type="ECO:0000313" key="22">
    <source>
        <dbReference type="Proteomes" id="UP000541444"/>
    </source>
</evidence>
<evidence type="ECO:0000256" key="10">
    <source>
        <dbReference type="ARBA" id="ARBA00022833"/>
    </source>
</evidence>
<dbReference type="InterPro" id="IPR000330">
    <property type="entry name" value="SNF2_N"/>
</dbReference>
<keyword evidence="13" id="KW-0238">DNA-binding</keyword>
<evidence type="ECO:0000256" key="15">
    <source>
        <dbReference type="ARBA" id="ARBA00031106"/>
    </source>
</evidence>
<dbReference type="InterPro" id="IPR038718">
    <property type="entry name" value="SNF2-like_sf"/>
</dbReference>
<dbReference type="GO" id="GO:0008270">
    <property type="term" value="F:zinc ion binding"/>
    <property type="evidence" value="ECO:0007669"/>
    <property type="project" value="UniProtKB-KW"/>
</dbReference>
<evidence type="ECO:0000256" key="17">
    <source>
        <dbReference type="SAM" id="MobiDB-lite"/>
    </source>
</evidence>
<evidence type="ECO:0000256" key="1">
    <source>
        <dbReference type="ARBA" id="ARBA00004123"/>
    </source>
</evidence>
<dbReference type="PANTHER" id="PTHR45797">
    <property type="entry name" value="RAD54-LIKE"/>
    <property type="match status" value="1"/>
</dbReference>
<sequence length="1493" mass="168507">MITDQRLNMTGIAYILRQVDQNGFVLISFSVMRPLHARLTDAEIEELISELVEVESKAAEAQESLEAESLARVENDVREELAADLCDKDLDEAVTTEMESYIENWEATLDELETESAHLVEQLDGSGIDLPSLYKWIESQVPNGCSTDAWKNRTHWVGAQVTNDITESIADAEKYLQTQRPVRKKHGKLLEEGASGFLGKRLGKGNDGDTSAGKDEGDWKSFNEIIQSNHISEAETSYGGKHWASVYLASTPQQAANLGLKLPGVDEVDEIDDIEGNSSDPFYADAIANEKEIDLSEEQKKNFRKVNEEEDANMVWKLQLHLKRRRQRIRSKQDSIGQVADVVNQFQESILEDSIISNGCSPPVLCEHICGSSEKVPDADNGDTSKDLMAEGTSVIYSNELDKETPMTICTSSVLSEASSFISPKSRGEKRLHTSEDIDVENKRSRTVIIDSDDEAHVGVDESTMDKTYQCTACTEVLEASEVNKHPLLKVIICKNCKCFVEEKMLIKDPDCSECYCGWCGRCKDLIRCIACEILICITCIKRNIGEERLSEYQTDGWHCCCCSPSLLQRLTVECKKAVVAKGLVISSTNSDSELSNSDISAPIRTKRRRKKKIRRILTDAELGEETKKKIAIEKERQEHLKSLKVQYNANSWTVNTESSIGIALDGASIEVLGDATKGYIVNVVREKNEESVRIPPSISAKLKPHQISGIRFMWENIIQSVSKTKSGDRGLGCILAHTMGLGKTFQVIALLYTCMRSVDLGIKSALIVTPVNVIHNWWHEFMKWRPEELKPLRVLMLDKDSRERRLELLKKWRVKGGVLLIGYESFRNLSLGKNVKDRDTTEIRDILQDGPDILICDEAHIIKNPKADVTLALKQVTCQRRVALTGSPLQNNLMEYYCMVDFVREGFLGSSHEFRNRQVVFPFLVLSSFFLFQNPIENGQLANSTSKDVKVMSQRSHILHEQLKGFVQRLGPSVVSKDLPPKTVNVLYVNQSSIQRKLCRRFIDKVCGDKIARMSFFAGYKKLSQILTHPGLLQFAKERRPNVSGGNDAVENFLVEDSSSDDNVACDALIGERQRKKNDSSFKRSDNGLLHEDWWKDLLPDKSYKDVDLSGKMALTLDILLMSAAAGDKTLVFSHHLATLDLIEHYLASLPRHEKEGKCWKRDKDWYRLDGSTEPSERQKLVEKFCKPTNTRVKCTLISTKAGSLGINLPAANRVIIVDGSWNPTHDLQAIYRVWRYGQKKPVYAYRLMAHGTMEEKIYKRQVIKEGLSARVMDKQQIHRTMSKEEMLHLFDFGDDENSDTASQENRPPSNQDMSGQPAILLKQKMPLHGSCSSDKVMECLLNRHHPRWIKKFHEHEILLQENEDEKLSKEEQDMAWEIFRQTIVWEDKRTPLNETTVTQKPPPVPNANIPPVPPPVPNVNIPPVPPPVTNAIIPQVMPESSKSRSQPKGKSWTQPMQRKCTNLSHLLTLRSQGTKPGCSTVCGECGQEISW</sequence>
<keyword evidence="6" id="KW-0547">Nucleotide-binding</keyword>
<evidence type="ECO:0000256" key="7">
    <source>
        <dbReference type="ARBA" id="ARBA00022771"/>
    </source>
</evidence>
<keyword evidence="9" id="KW-0347">Helicase</keyword>
<evidence type="ECO:0000256" key="14">
    <source>
        <dbReference type="ARBA" id="ARBA00023242"/>
    </source>
</evidence>
<keyword evidence="12" id="KW-0779">Telomere</keyword>
<keyword evidence="8" id="KW-0378">Hydrolase</keyword>
<keyword evidence="11" id="KW-0067">ATP-binding</keyword>
<evidence type="ECO:0000256" key="4">
    <source>
        <dbReference type="ARBA" id="ARBA00022454"/>
    </source>
</evidence>
<keyword evidence="7" id="KW-0863">Zinc-finger</keyword>
<dbReference type="SUPFAM" id="SSF52540">
    <property type="entry name" value="P-loop containing nucleoside triphosphate hydrolases"/>
    <property type="match status" value="2"/>
</dbReference>
<evidence type="ECO:0000256" key="9">
    <source>
        <dbReference type="ARBA" id="ARBA00022806"/>
    </source>
</evidence>
<dbReference type="GO" id="GO:0005634">
    <property type="term" value="C:nucleus"/>
    <property type="evidence" value="ECO:0007669"/>
    <property type="project" value="UniProtKB-SubCell"/>
</dbReference>
<evidence type="ECO:0000256" key="6">
    <source>
        <dbReference type="ARBA" id="ARBA00022741"/>
    </source>
</evidence>
<protein>
    <recommendedName>
        <fullName evidence="15">ATP-dependent helicase ATRX</fullName>
    </recommendedName>
</protein>
<comment type="similarity">
    <text evidence="3">Belongs to the SNF2/RAD54 helicase family.</text>
</comment>
<gene>
    <name evidence="21" type="ORF">GIB67_024662</name>
</gene>
<reference evidence="21 22" key="1">
    <citation type="journal article" date="2020" name="IScience">
        <title>Genome Sequencing of the Endangered Kingdonia uniflora (Circaeasteraceae, Ranunculales) Reveals Potential Mechanisms of Evolutionary Specialization.</title>
        <authorList>
            <person name="Sun Y."/>
            <person name="Deng T."/>
            <person name="Zhang A."/>
            <person name="Moore M.J."/>
            <person name="Landis J.B."/>
            <person name="Lin N."/>
            <person name="Zhang H."/>
            <person name="Zhang X."/>
            <person name="Huang J."/>
            <person name="Zhang X."/>
            <person name="Sun H."/>
            <person name="Wang H."/>
        </authorList>
    </citation>
    <scope>NUCLEOTIDE SEQUENCE [LARGE SCALE GENOMIC DNA]</scope>
    <source>
        <strain evidence="21">TB1705</strain>
        <tissue evidence="21">Leaf</tissue>
    </source>
</reference>
<dbReference type="CDD" id="cd18793">
    <property type="entry name" value="SF2_C_SNF"/>
    <property type="match status" value="1"/>
</dbReference>
<comment type="caution">
    <text evidence="21">The sequence shown here is derived from an EMBL/GenBank/DDBJ whole genome shotgun (WGS) entry which is preliminary data.</text>
</comment>
<dbReference type="OrthoDB" id="2020972at2759"/>
<dbReference type="SMART" id="SM00487">
    <property type="entry name" value="DEXDc"/>
    <property type="match status" value="1"/>
</dbReference>
<feature type="domain" description="PHD-type" evidence="20">
    <location>
        <begin position="459"/>
        <end position="591"/>
    </location>
</feature>
<dbReference type="CDD" id="cd11726">
    <property type="entry name" value="ADDz_ATRX"/>
    <property type="match status" value="1"/>
</dbReference>
<dbReference type="InterPro" id="IPR049730">
    <property type="entry name" value="SNF2/RAD54-like_C"/>
</dbReference>
<keyword evidence="16" id="KW-0175">Coiled coil</keyword>
<feature type="region of interest" description="Disordered" evidence="17">
    <location>
        <begin position="1438"/>
        <end position="1459"/>
    </location>
</feature>
<dbReference type="GO" id="GO:0000781">
    <property type="term" value="C:chromosome, telomeric region"/>
    <property type="evidence" value="ECO:0007669"/>
    <property type="project" value="UniProtKB-SubCell"/>
</dbReference>
<comment type="subcellular location">
    <subcellularLocation>
        <location evidence="2">Chromosome</location>
        <location evidence="2">Telomere</location>
    </subcellularLocation>
    <subcellularLocation>
        <location evidence="1">Nucleus</location>
    </subcellularLocation>
</comment>
<evidence type="ECO:0000259" key="19">
    <source>
        <dbReference type="PROSITE" id="PS51194"/>
    </source>
</evidence>
<feature type="domain" description="Helicase C-terminal" evidence="19">
    <location>
        <begin position="1117"/>
        <end position="1287"/>
    </location>
</feature>
<evidence type="ECO:0000256" key="11">
    <source>
        <dbReference type="ARBA" id="ARBA00022840"/>
    </source>
</evidence>
<evidence type="ECO:0000256" key="5">
    <source>
        <dbReference type="ARBA" id="ARBA00022723"/>
    </source>
</evidence>
<dbReference type="InterPro" id="IPR027417">
    <property type="entry name" value="P-loop_NTPase"/>
</dbReference>
<evidence type="ECO:0000313" key="21">
    <source>
        <dbReference type="EMBL" id="KAF6144435.1"/>
    </source>
</evidence>
<name>A0A7J7LP44_9MAGN</name>
<evidence type="ECO:0000259" key="18">
    <source>
        <dbReference type="PROSITE" id="PS51192"/>
    </source>
</evidence>
<evidence type="ECO:0000256" key="13">
    <source>
        <dbReference type="ARBA" id="ARBA00023125"/>
    </source>
</evidence>
<dbReference type="PANTHER" id="PTHR45797:SF1">
    <property type="entry name" value="HELICASE ARIP4"/>
    <property type="match status" value="1"/>
</dbReference>
<feature type="compositionally biased region" description="Polar residues" evidence="17">
    <location>
        <begin position="1440"/>
        <end position="1459"/>
    </location>
</feature>
<accession>A0A7J7LP44</accession>
<feature type="compositionally biased region" description="Polar residues" evidence="17">
    <location>
        <begin position="1301"/>
        <end position="1316"/>
    </location>
</feature>
<dbReference type="Proteomes" id="UP000541444">
    <property type="component" value="Unassembled WGS sequence"/>
</dbReference>
<dbReference type="InterPro" id="IPR001650">
    <property type="entry name" value="Helicase_C-like"/>
</dbReference>
<feature type="coiled-coil region" evidence="16">
    <location>
        <begin position="37"/>
        <end position="71"/>
    </location>
</feature>
<dbReference type="PROSITE" id="PS51192">
    <property type="entry name" value="HELICASE_ATP_BIND_1"/>
    <property type="match status" value="1"/>
</dbReference>
<dbReference type="InterPro" id="IPR044574">
    <property type="entry name" value="ARIP4-like"/>
</dbReference>
<evidence type="ECO:0000256" key="12">
    <source>
        <dbReference type="ARBA" id="ARBA00022895"/>
    </source>
</evidence>
<dbReference type="InterPro" id="IPR025766">
    <property type="entry name" value="ADD"/>
</dbReference>
<keyword evidence="5" id="KW-0479">Metal-binding</keyword>
<feature type="domain" description="Helicase ATP-binding" evidence="18">
    <location>
        <begin position="725"/>
        <end position="907"/>
    </location>
</feature>
<dbReference type="EMBL" id="JACGCM010002131">
    <property type="protein sequence ID" value="KAF6144435.1"/>
    <property type="molecule type" value="Genomic_DNA"/>
</dbReference>
<dbReference type="Pfam" id="PF00271">
    <property type="entry name" value="Helicase_C"/>
    <property type="match status" value="1"/>
</dbReference>
<dbReference type="GO" id="GO:0005524">
    <property type="term" value="F:ATP binding"/>
    <property type="evidence" value="ECO:0007669"/>
    <property type="project" value="UniProtKB-KW"/>
</dbReference>
<dbReference type="GO" id="GO:0004386">
    <property type="term" value="F:helicase activity"/>
    <property type="evidence" value="ECO:0007669"/>
    <property type="project" value="UniProtKB-KW"/>
</dbReference>
<evidence type="ECO:0000256" key="16">
    <source>
        <dbReference type="SAM" id="Coils"/>
    </source>
</evidence>
<evidence type="ECO:0000256" key="3">
    <source>
        <dbReference type="ARBA" id="ARBA00007025"/>
    </source>
</evidence>
<organism evidence="21 22">
    <name type="scientific">Kingdonia uniflora</name>
    <dbReference type="NCBI Taxonomy" id="39325"/>
    <lineage>
        <taxon>Eukaryota</taxon>
        <taxon>Viridiplantae</taxon>
        <taxon>Streptophyta</taxon>
        <taxon>Embryophyta</taxon>
        <taxon>Tracheophyta</taxon>
        <taxon>Spermatophyta</taxon>
        <taxon>Magnoliopsida</taxon>
        <taxon>Ranunculales</taxon>
        <taxon>Circaeasteraceae</taxon>
        <taxon>Kingdonia</taxon>
    </lineage>
</organism>
<dbReference type="GO" id="GO:0016887">
    <property type="term" value="F:ATP hydrolysis activity"/>
    <property type="evidence" value="ECO:0007669"/>
    <property type="project" value="InterPro"/>
</dbReference>
<dbReference type="SMART" id="SM00490">
    <property type="entry name" value="HELICc"/>
    <property type="match status" value="1"/>
</dbReference>
<feature type="coiled-coil region" evidence="16">
    <location>
        <begin position="95"/>
        <end position="122"/>
    </location>
</feature>
<evidence type="ECO:0000259" key="20">
    <source>
        <dbReference type="PROSITE" id="PS51533"/>
    </source>
</evidence>
<dbReference type="Pfam" id="PF00176">
    <property type="entry name" value="SNF2-rel_dom"/>
    <property type="match status" value="1"/>
</dbReference>
<keyword evidence="22" id="KW-1185">Reference proteome</keyword>
<keyword evidence="10" id="KW-0862">Zinc</keyword>